<sequence>MHSTIQKDYIMSGTGLKPPPRRSKIPSYGSRRKGRCKCCVKCVCWCACFLILLCVLVVSLAGLLYLFLQPQMPSYNVDRLQVKAFDVLPDLSNSVEIAVIAIADNPNDHISLIYGKGSSVVVYHEGAPLCSGQLPAFHQPRHNVTLINLILKGKTEFGSSLQEALAGETDKGDIPLLVKVKVPVSLVLQGITLKEAQVLVNCSLVVDSLSPNRPSKIVSASYTYKIHI</sequence>
<gene>
    <name evidence="8" type="ORF">Tsubulata_050441</name>
</gene>
<reference evidence="8" key="1">
    <citation type="submission" date="2022-02" db="EMBL/GenBank/DDBJ databases">
        <authorList>
            <person name="Henning P.M."/>
            <person name="McCubbin A.G."/>
            <person name="Shore J.S."/>
        </authorList>
    </citation>
    <scope>NUCLEOTIDE SEQUENCE</scope>
    <source>
        <strain evidence="8">F60SS</strain>
        <tissue evidence="8">Leaves</tissue>
    </source>
</reference>
<name>A0A9Q0J8B0_9ROSI</name>
<comment type="subcellular location">
    <subcellularLocation>
        <location evidence="1">Membrane</location>
        <topology evidence="1">Single-pass membrane protein</topology>
    </subcellularLocation>
</comment>
<dbReference type="EMBL" id="JAKUCV010005201">
    <property type="protein sequence ID" value="KAJ4832093.1"/>
    <property type="molecule type" value="Genomic_DNA"/>
</dbReference>
<dbReference type="PANTHER" id="PTHR31234">
    <property type="entry name" value="LATE EMBRYOGENESIS ABUNDANT (LEA) HYDROXYPROLINE-RICH GLYCOPROTEIN FAMILY"/>
    <property type="match status" value="1"/>
</dbReference>
<dbReference type="InterPro" id="IPR044839">
    <property type="entry name" value="NDR1-like"/>
</dbReference>
<organism evidence="8 9">
    <name type="scientific">Turnera subulata</name>
    <dbReference type="NCBI Taxonomy" id="218843"/>
    <lineage>
        <taxon>Eukaryota</taxon>
        <taxon>Viridiplantae</taxon>
        <taxon>Streptophyta</taxon>
        <taxon>Embryophyta</taxon>
        <taxon>Tracheophyta</taxon>
        <taxon>Spermatophyta</taxon>
        <taxon>Magnoliopsida</taxon>
        <taxon>eudicotyledons</taxon>
        <taxon>Gunneridae</taxon>
        <taxon>Pentapetalae</taxon>
        <taxon>rosids</taxon>
        <taxon>fabids</taxon>
        <taxon>Malpighiales</taxon>
        <taxon>Passifloraceae</taxon>
        <taxon>Turnera</taxon>
    </lineage>
</organism>
<dbReference type="InterPro" id="IPR004864">
    <property type="entry name" value="LEA_2"/>
</dbReference>
<feature type="region of interest" description="Disordered" evidence="5">
    <location>
        <begin position="1"/>
        <end position="32"/>
    </location>
</feature>
<feature type="compositionally biased region" description="Basic residues" evidence="5">
    <location>
        <begin position="19"/>
        <end position="32"/>
    </location>
</feature>
<protein>
    <recommendedName>
        <fullName evidence="7">Late embryogenesis abundant protein LEA-2 subgroup domain-containing protein</fullName>
    </recommendedName>
</protein>
<feature type="transmembrane region" description="Helical" evidence="6">
    <location>
        <begin position="42"/>
        <end position="68"/>
    </location>
</feature>
<evidence type="ECO:0000313" key="8">
    <source>
        <dbReference type="EMBL" id="KAJ4832093.1"/>
    </source>
</evidence>
<dbReference type="OrthoDB" id="778052at2759"/>
<evidence type="ECO:0000259" key="7">
    <source>
        <dbReference type="Pfam" id="PF03168"/>
    </source>
</evidence>
<evidence type="ECO:0000256" key="5">
    <source>
        <dbReference type="SAM" id="MobiDB-lite"/>
    </source>
</evidence>
<evidence type="ECO:0000313" key="9">
    <source>
        <dbReference type="Proteomes" id="UP001141552"/>
    </source>
</evidence>
<dbReference type="Pfam" id="PF03168">
    <property type="entry name" value="LEA_2"/>
    <property type="match status" value="1"/>
</dbReference>
<dbReference type="GO" id="GO:0005886">
    <property type="term" value="C:plasma membrane"/>
    <property type="evidence" value="ECO:0007669"/>
    <property type="project" value="TreeGrafter"/>
</dbReference>
<evidence type="ECO:0000256" key="3">
    <source>
        <dbReference type="ARBA" id="ARBA00022989"/>
    </source>
</evidence>
<evidence type="ECO:0000256" key="1">
    <source>
        <dbReference type="ARBA" id="ARBA00004167"/>
    </source>
</evidence>
<dbReference type="AlphaFoldDB" id="A0A9Q0J8B0"/>
<evidence type="ECO:0000256" key="2">
    <source>
        <dbReference type="ARBA" id="ARBA00022692"/>
    </source>
</evidence>
<dbReference type="PANTHER" id="PTHR31234:SF72">
    <property type="entry name" value="NDR1_HIN1-LIKE PROTEIN 6"/>
    <property type="match status" value="1"/>
</dbReference>
<keyword evidence="9" id="KW-1185">Reference proteome</keyword>
<keyword evidence="3 6" id="KW-1133">Transmembrane helix</keyword>
<reference evidence="8" key="2">
    <citation type="journal article" date="2023" name="Plants (Basel)">
        <title>Annotation of the Turnera subulata (Passifloraceae) Draft Genome Reveals the S-Locus Evolved after the Divergence of Turneroideae from Passifloroideae in a Stepwise Manner.</title>
        <authorList>
            <person name="Henning P.M."/>
            <person name="Roalson E.H."/>
            <person name="Mir W."/>
            <person name="McCubbin A.G."/>
            <person name="Shore J.S."/>
        </authorList>
    </citation>
    <scope>NUCLEOTIDE SEQUENCE</scope>
    <source>
        <strain evidence="8">F60SS</strain>
    </source>
</reference>
<keyword evidence="4 6" id="KW-0472">Membrane</keyword>
<keyword evidence="2 6" id="KW-0812">Transmembrane</keyword>
<comment type="caution">
    <text evidence="8">The sequence shown here is derived from an EMBL/GenBank/DDBJ whole genome shotgun (WGS) entry which is preliminary data.</text>
</comment>
<dbReference type="GO" id="GO:0098542">
    <property type="term" value="P:defense response to other organism"/>
    <property type="evidence" value="ECO:0007669"/>
    <property type="project" value="InterPro"/>
</dbReference>
<accession>A0A9Q0J8B0</accession>
<dbReference type="Proteomes" id="UP001141552">
    <property type="component" value="Unassembled WGS sequence"/>
</dbReference>
<evidence type="ECO:0000256" key="4">
    <source>
        <dbReference type="ARBA" id="ARBA00023136"/>
    </source>
</evidence>
<proteinExistence type="predicted"/>
<evidence type="ECO:0000256" key="6">
    <source>
        <dbReference type="SAM" id="Phobius"/>
    </source>
</evidence>
<feature type="domain" description="Late embryogenesis abundant protein LEA-2 subgroup" evidence="7">
    <location>
        <begin position="104"/>
        <end position="184"/>
    </location>
</feature>